<dbReference type="InterPro" id="IPR051132">
    <property type="entry name" value="3-5_Exonuclease_domain"/>
</dbReference>
<dbReference type="GO" id="GO:0003676">
    <property type="term" value="F:nucleic acid binding"/>
    <property type="evidence" value="ECO:0007669"/>
    <property type="project" value="InterPro"/>
</dbReference>
<dbReference type="GO" id="GO:0008408">
    <property type="term" value="F:3'-5' exonuclease activity"/>
    <property type="evidence" value="ECO:0007669"/>
    <property type="project" value="InterPro"/>
</dbReference>
<keyword evidence="2" id="KW-0540">Nuclease</keyword>
<evidence type="ECO:0000256" key="6">
    <source>
        <dbReference type="ARBA" id="ARBA00022842"/>
    </source>
</evidence>
<evidence type="ECO:0000256" key="5">
    <source>
        <dbReference type="ARBA" id="ARBA00022839"/>
    </source>
</evidence>
<gene>
    <name evidence="14" type="ORF">A6R68_09751</name>
</gene>
<comment type="caution">
    <text evidence="14">The sequence shown here is derived from an EMBL/GenBank/DDBJ whole genome shotgun (WGS) entry which is preliminary data.</text>
</comment>
<dbReference type="EMBL" id="LZPO01108619">
    <property type="protein sequence ID" value="OBS59125.1"/>
    <property type="molecule type" value="Genomic_DNA"/>
</dbReference>
<dbReference type="Gene3D" id="3.30.420.10">
    <property type="entry name" value="Ribonuclease H-like superfamily/Ribonuclease H"/>
    <property type="match status" value="1"/>
</dbReference>
<proteinExistence type="inferred from homology"/>
<evidence type="ECO:0000256" key="11">
    <source>
        <dbReference type="ARBA" id="ARBA00045901"/>
    </source>
</evidence>
<dbReference type="OrthoDB" id="10261556at2759"/>
<dbReference type="SUPFAM" id="SSF53098">
    <property type="entry name" value="Ribonuclease H-like"/>
    <property type="match status" value="1"/>
</dbReference>
<evidence type="ECO:0000256" key="2">
    <source>
        <dbReference type="ARBA" id="ARBA00022722"/>
    </source>
</evidence>
<dbReference type="GO" id="GO:0005634">
    <property type="term" value="C:nucleus"/>
    <property type="evidence" value="ECO:0007669"/>
    <property type="project" value="UniProtKB-SubCell"/>
</dbReference>
<dbReference type="STRING" id="56216.A0A1A6FZY5"/>
<dbReference type="InterPro" id="IPR036397">
    <property type="entry name" value="RNaseH_sf"/>
</dbReference>
<dbReference type="GO" id="GO:0006139">
    <property type="term" value="P:nucleobase-containing compound metabolic process"/>
    <property type="evidence" value="ECO:0007669"/>
    <property type="project" value="InterPro"/>
</dbReference>
<dbReference type="Proteomes" id="UP000092124">
    <property type="component" value="Unassembled WGS sequence"/>
</dbReference>
<keyword evidence="7" id="KW-0539">Nucleus</keyword>
<comment type="similarity">
    <text evidence="8">Belongs to the WRNexo family.</text>
</comment>
<dbReference type="InterPro" id="IPR002562">
    <property type="entry name" value="3'-5'_exonuclease_dom"/>
</dbReference>
<dbReference type="SMART" id="SM00474">
    <property type="entry name" value="35EXOc"/>
    <property type="match status" value="1"/>
</dbReference>
<dbReference type="Pfam" id="PF01612">
    <property type="entry name" value="DNA_pol_A_exo1"/>
    <property type="match status" value="1"/>
</dbReference>
<feature type="non-terminal residue" evidence="14">
    <location>
        <position position="152"/>
    </location>
</feature>
<name>A0A1A6FZY5_NEOLE</name>
<comment type="function">
    <text evidence="11">Has exonuclease activity on both single-stranded and duplex templates bearing overhangs, but not blunt ended duplex DNA, and cleaves in a 3'-5' direction. Essential for the formation of DNA replication focal centers. Has an important role in maintaining genome stability.</text>
</comment>
<keyword evidence="5" id="KW-0269">Exonuclease</keyword>
<evidence type="ECO:0000256" key="8">
    <source>
        <dbReference type="ARBA" id="ARBA00037949"/>
    </source>
</evidence>
<evidence type="ECO:0000256" key="7">
    <source>
        <dbReference type="ARBA" id="ARBA00023242"/>
    </source>
</evidence>
<accession>A0A1A6FZY5</accession>
<evidence type="ECO:0000256" key="1">
    <source>
        <dbReference type="ARBA" id="ARBA00004123"/>
    </source>
</evidence>
<dbReference type="PANTHER" id="PTHR13620">
    <property type="entry name" value="3-5 EXONUCLEASE"/>
    <property type="match status" value="1"/>
</dbReference>
<dbReference type="GO" id="GO:0046872">
    <property type="term" value="F:metal ion binding"/>
    <property type="evidence" value="ECO:0007669"/>
    <property type="project" value="UniProtKB-KW"/>
</dbReference>
<keyword evidence="4" id="KW-0378">Hydrolase</keyword>
<feature type="domain" description="3'-5' exonuclease" evidence="13">
    <location>
        <begin position="1"/>
        <end position="143"/>
    </location>
</feature>
<organism evidence="14 15">
    <name type="scientific">Neotoma lepida</name>
    <name type="common">Desert woodrat</name>
    <dbReference type="NCBI Taxonomy" id="56216"/>
    <lineage>
        <taxon>Eukaryota</taxon>
        <taxon>Metazoa</taxon>
        <taxon>Chordata</taxon>
        <taxon>Craniata</taxon>
        <taxon>Vertebrata</taxon>
        <taxon>Euteleostomi</taxon>
        <taxon>Mammalia</taxon>
        <taxon>Eutheria</taxon>
        <taxon>Euarchontoglires</taxon>
        <taxon>Glires</taxon>
        <taxon>Rodentia</taxon>
        <taxon>Myomorpha</taxon>
        <taxon>Muroidea</taxon>
        <taxon>Cricetidae</taxon>
        <taxon>Neotominae</taxon>
        <taxon>Neotoma</taxon>
    </lineage>
</organism>
<evidence type="ECO:0000256" key="4">
    <source>
        <dbReference type="ARBA" id="ARBA00022801"/>
    </source>
</evidence>
<keyword evidence="12" id="KW-0472">Membrane</keyword>
<keyword evidence="6" id="KW-0460">Magnesium</keyword>
<evidence type="ECO:0000256" key="9">
    <source>
        <dbReference type="ARBA" id="ARBA00040531"/>
    </source>
</evidence>
<evidence type="ECO:0000259" key="13">
    <source>
        <dbReference type="SMART" id="SM00474"/>
    </source>
</evidence>
<dbReference type="PANTHER" id="PTHR13620:SF109">
    <property type="entry name" value="3'-5' EXONUCLEASE"/>
    <property type="match status" value="1"/>
</dbReference>
<dbReference type="AlphaFoldDB" id="A0A1A6FZY5"/>
<dbReference type="InterPro" id="IPR012337">
    <property type="entry name" value="RNaseH-like_sf"/>
</dbReference>
<keyword evidence="12" id="KW-1133">Transmembrane helix</keyword>
<evidence type="ECO:0000313" key="14">
    <source>
        <dbReference type="EMBL" id="OBS59125.1"/>
    </source>
</evidence>
<evidence type="ECO:0000256" key="12">
    <source>
        <dbReference type="SAM" id="Phobius"/>
    </source>
</evidence>
<evidence type="ECO:0000256" key="3">
    <source>
        <dbReference type="ARBA" id="ARBA00022723"/>
    </source>
</evidence>
<evidence type="ECO:0000313" key="15">
    <source>
        <dbReference type="Proteomes" id="UP000092124"/>
    </source>
</evidence>
<protein>
    <recommendedName>
        <fullName evidence="9">3'-5' exonuclease</fullName>
    </recommendedName>
    <alternativeName>
        <fullName evidence="10">Werner Syndrome-like exonuclease</fullName>
    </alternativeName>
</protein>
<keyword evidence="12" id="KW-0812">Transmembrane</keyword>
<evidence type="ECO:0000256" key="10">
    <source>
        <dbReference type="ARBA" id="ARBA00042761"/>
    </source>
</evidence>
<feature type="transmembrane region" description="Helical" evidence="12">
    <location>
        <begin position="12"/>
        <end position="35"/>
    </location>
</feature>
<reference evidence="14 15" key="1">
    <citation type="submission" date="2016-06" db="EMBL/GenBank/DDBJ databases">
        <title>The Draft Genome Sequence and Annotation of the Desert Woodrat Neotoma lepida.</title>
        <authorList>
            <person name="Campbell M."/>
            <person name="Oakeson K.F."/>
            <person name="Yandell M."/>
            <person name="Halpert J.R."/>
            <person name="Dearing D."/>
        </authorList>
    </citation>
    <scope>NUCLEOTIDE SEQUENCE [LARGE SCALE GENOMIC DNA]</scope>
    <source>
        <strain evidence="14">417</strain>
        <tissue evidence="14">Liver</tissue>
    </source>
</reference>
<keyword evidence="15" id="KW-1185">Reference proteome</keyword>
<sequence length="152" mass="17120">MTCSPIDVTPPLSFSISFVSFPFFLIAYCYSLTGLKMLLENKSIKKAGVGIEGDQWKLLRDFDIKLESFVELTDIANEKLKCVETWSLNGLVKHILGKQLLKDKSIRCSNWSNFPLTDDQKLYAATDAYAGLIIYQKLANLDDAVQVFALNK</sequence>
<keyword evidence="3" id="KW-0479">Metal-binding</keyword>
<comment type="subcellular location">
    <subcellularLocation>
        <location evidence="1">Nucleus</location>
    </subcellularLocation>
</comment>